<keyword evidence="2" id="KW-1185">Reference proteome</keyword>
<sequence>MAGFILVEITTQYKDISNQLARKCIHKSNIAQCSWVIRGVAELALRQSSTFSTYSATSSEFASQSRSMLALIGFRRTLVLEEFCREMRSSRRILYIISSNYHS</sequence>
<dbReference type="EMBL" id="JPKZ01001579">
    <property type="protein sequence ID" value="KHN81151.1"/>
    <property type="molecule type" value="Genomic_DNA"/>
</dbReference>
<comment type="caution">
    <text evidence="1">The sequence shown here is derived from an EMBL/GenBank/DDBJ whole genome shotgun (WGS) entry which is preliminary data.</text>
</comment>
<protein>
    <submittedName>
        <fullName evidence="1">Uncharacterized protein</fullName>
    </submittedName>
</protein>
<reference evidence="1 2" key="1">
    <citation type="submission" date="2014-11" db="EMBL/GenBank/DDBJ databases">
        <title>Genetic blueprint of the zoonotic pathogen Toxocara canis.</title>
        <authorList>
            <person name="Zhu X.-Q."/>
            <person name="Korhonen P.K."/>
            <person name="Cai H."/>
            <person name="Young N.D."/>
            <person name="Nejsum P."/>
            <person name="von Samson-Himmelstjerna G."/>
            <person name="Boag P.R."/>
            <person name="Tan P."/>
            <person name="Li Q."/>
            <person name="Min J."/>
            <person name="Yang Y."/>
            <person name="Wang X."/>
            <person name="Fang X."/>
            <person name="Hall R.S."/>
            <person name="Hofmann A."/>
            <person name="Sternberg P.W."/>
            <person name="Jex A.R."/>
            <person name="Gasser R.B."/>
        </authorList>
    </citation>
    <scope>NUCLEOTIDE SEQUENCE [LARGE SCALE GENOMIC DNA]</scope>
    <source>
        <strain evidence="1">PN_DK_2014</strain>
    </source>
</reference>
<proteinExistence type="predicted"/>
<organism evidence="1 2">
    <name type="scientific">Toxocara canis</name>
    <name type="common">Canine roundworm</name>
    <dbReference type="NCBI Taxonomy" id="6265"/>
    <lineage>
        <taxon>Eukaryota</taxon>
        <taxon>Metazoa</taxon>
        <taxon>Ecdysozoa</taxon>
        <taxon>Nematoda</taxon>
        <taxon>Chromadorea</taxon>
        <taxon>Rhabditida</taxon>
        <taxon>Spirurina</taxon>
        <taxon>Ascaridomorpha</taxon>
        <taxon>Ascaridoidea</taxon>
        <taxon>Toxocaridae</taxon>
        <taxon>Toxocara</taxon>
    </lineage>
</organism>
<dbReference type="Proteomes" id="UP000031036">
    <property type="component" value="Unassembled WGS sequence"/>
</dbReference>
<evidence type="ECO:0000313" key="1">
    <source>
        <dbReference type="EMBL" id="KHN81151.1"/>
    </source>
</evidence>
<dbReference type="AlphaFoldDB" id="A0A0B2VCB7"/>
<gene>
    <name evidence="1" type="ORF">Tcan_00365</name>
</gene>
<evidence type="ECO:0000313" key="2">
    <source>
        <dbReference type="Proteomes" id="UP000031036"/>
    </source>
</evidence>
<name>A0A0B2VCB7_TOXCA</name>
<accession>A0A0B2VCB7</accession>